<feature type="signal peptide" evidence="3">
    <location>
        <begin position="1"/>
        <end position="25"/>
    </location>
</feature>
<evidence type="ECO:0000313" key="6">
    <source>
        <dbReference type="Proteomes" id="UP000039324"/>
    </source>
</evidence>
<proteinExistence type="predicted"/>
<keyword evidence="5" id="KW-0496">Mitochondrion</keyword>
<reference evidence="4 6" key="1">
    <citation type="submission" date="2015-02" db="EMBL/GenBank/DDBJ databases">
        <authorList>
            <person name="Chooi Y.-H."/>
        </authorList>
    </citation>
    <scope>NUCLEOTIDE SEQUENCE [LARGE SCALE GENOMIC DNA]</scope>
    <source>
        <strain evidence="4">E3</strain>
    </source>
</reference>
<evidence type="ECO:0000313" key="7">
    <source>
        <dbReference type="Proteomes" id="UP000290189"/>
    </source>
</evidence>
<reference evidence="5 7" key="2">
    <citation type="submission" date="2018-03" db="EMBL/GenBank/DDBJ databases">
        <authorList>
            <person name="Fogelqvist J."/>
        </authorList>
    </citation>
    <scope>NUCLEOTIDE SEQUENCE [LARGE SCALE GENOMIC DNA]</scope>
</reference>
<evidence type="ECO:0000313" key="4">
    <source>
        <dbReference type="EMBL" id="CEP02032.1"/>
    </source>
</evidence>
<evidence type="ECO:0000256" key="2">
    <source>
        <dbReference type="SAM" id="Phobius"/>
    </source>
</evidence>
<dbReference type="EMBL" id="OVEO01000010">
    <property type="protein sequence ID" value="SPQ98884.1"/>
    <property type="molecule type" value="Genomic_DNA"/>
</dbReference>
<keyword evidence="1" id="KW-0175">Coiled coil</keyword>
<dbReference type="EMBL" id="CDSF01000122">
    <property type="protein sequence ID" value="CEP02032.1"/>
    <property type="molecule type" value="Genomic_DNA"/>
</dbReference>
<feature type="coiled-coil region" evidence="1">
    <location>
        <begin position="125"/>
        <end position="156"/>
    </location>
</feature>
<keyword evidence="6" id="KW-1185">Reference proteome</keyword>
<protein>
    <submittedName>
        <fullName evidence="4">Uncharacterized protein</fullName>
    </submittedName>
</protein>
<sequence length="458" mass="48312">MVVGRLSSVMLFLFAVIAALDSVASTDVAAAPHHFIAKIQRLIQALPSNASWDRADAFRAELEALQSDARNLEDGTKPLDEAVLKLHADHESETLRMPGDIDAQEQTINQLLADVTAKDQVIANLTTLKQENKAKITELETLVAELRGQVQVYEGETGRLQSQVAERDRSIDGLRTDMSNLKAEGKATVANQTARITQLEAQAQNDAAVIKQGECIASDLRAQIQSLEGLRRNDAATITNLRSDMADRDGEARTTIADLSAKLDTANQRLSDTRHAADLVAGQFRALQESNAETRRALNDTKRSWVPTIKGAVGGALVAGLGVSKLMSTPTIPGSGKKVEGSSNDATPSKKTIGLVTASLAIGGGMGALAVHRTIAKKGGVIPSSGGVPEASSKRSPQTASWIGNVLPFVLLVLVVLAGVATTVALRAKTKANADKTSSSGTAPAIVLAARRPSAIEY</sequence>
<keyword evidence="2" id="KW-0472">Membrane</keyword>
<organism evidence="4 6">
    <name type="scientific">Plasmodiophora brassicae</name>
    <name type="common">Clubroot disease agent</name>
    <dbReference type="NCBI Taxonomy" id="37360"/>
    <lineage>
        <taxon>Eukaryota</taxon>
        <taxon>Sar</taxon>
        <taxon>Rhizaria</taxon>
        <taxon>Endomyxa</taxon>
        <taxon>Phytomyxea</taxon>
        <taxon>Plasmodiophorida</taxon>
        <taxon>Plasmodiophoridae</taxon>
        <taxon>Plasmodiophora</taxon>
    </lineage>
</organism>
<evidence type="ECO:0000256" key="3">
    <source>
        <dbReference type="SAM" id="SignalP"/>
    </source>
</evidence>
<geneLocation type="mitochondrion" evidence="5"/>
<name>A0A0G4J3B8_PLABS</name>
<dbReference type="AlphaFoldDB" id="A0A0G4J3B8"/>
<dbReference type="Gene3D" id="1.20.5.170">
    <property type="match status" value="1"/>
</dbReference>
<feature type="transmembrane region" description="Helical" evidence="2">
    <location>
        <begin position="402"/>
        <end position="426"/>
    </location>
</feature>
<keyword evidence="2" id="KW-0812">Transmembrane</keyword>
<accession>A0A0G4J3B8</accession>
<evidence type="ECO:0000256" key="1">
    <source>
        <dbReference type="SAM" id="Coils"/>
    </source>
</evidence>
<feature type="chain" id="PRO_5035990834" evidence="3">
    <location>
        <begin position="26"/>
        <end position="458"/>
    </location>
</feature>
<evidence type="ECO:0000313" key="5">
    <source>
        <dbReference type="EMBL" id="SPQ98884.1"/>
    </source>
</evidence>
<keyword evidence="2" id="KW-1133">Transmembrane helix</keyword>
<gene>
    <name evidence="4" type="ORF">PBRA_002297</name>
    <name evidence="5" type="ORF">PLBR_LOCUS6099</name>
</gene>
<dbReference type="Proteomes" id="UP000039324">
    <property type="component" value="Unassembled WGS sequence"/>
</dbReference>
<dbReference type="Proteomes" id="UP000290189">
    <property type="component" value="Unassembled WGS sequence"/>
</dbReference>
<keyword evidence="3" id="KW-0732">Signal</keyword>